<name>A0ACB9BJ87_CICIN</name>
<comment type="caution">
    <text evidence="1">The sequence shown here is derived from an EMBL/GenBank/DDBJ whole genome shotgun (WGS) entry which is preliminary data.</text>
</comment>
<reference evidence="2" key="1">
    <citation type="journal article" date="2022" name="Mol. Ecol. Resour.">
        <title>The genomes of chicory, endive, great burdock and yacon provide insights into Asteraceae palaeo-polyploidization history and plant inulin production.</title>
        <authorList>
            <person name="Fan W."/>
            <person name="Wang S."/>
            <person name="Wang H."/>
            <person name="Wang A."/>
            <person name="Jiang F."/>
            <person name="Liu H."/>
            <person name="Zhao H."/>
            <person name="Xu D."/>
            <person name="Zhang Y."/>
        </authorList>
    </citation>
    <scope>NUCLEOTIDE SEQUENCE [LARGE SCALE GENOMIC DNA]</scope>
    <source>
        <strain evidence="2">cv. Punajuju</strain>
    </source>
</reference>
<keyword evidence="2" id="KW-1185">Reference proteome</keyword>
<sequence>MSSAAPSSTTAPTAQQLVYAVTNVYNQFSFKVTSDGSKYKLWCRIFLDICKGAKVLGHITGKSQPTGKDDEDWESIDSRVKSWFYSTCDPTILQVISSDECTAKDLWDNLHEYFLNNKMPRMLQLQEQFRNTKKGASSVLDYCHALKHLADALADVDSEITELELVMQILCGLPPSYQSIVDVITNTKPFPTFMEAKNMLLLHENREENQEHALNSQHTPTTALYSMSQQSGKSKNKWNKNNRNNNRGPSKPGGGGNVHSSVNATSQSAGTALTQQSHFAGIMGPHPNLAQQPSVYYAVPPHAPPNFSTSHYAISLQAFSAQPMLMSPTPAGPPSFQQLLNGMSLQYPPAPAPLGQQPNTQSFRPTATAPAQQPSANFFGQPYPTQYAPQQPTDLSSVFQAMSVQPPPDNQYYMDTGASSHMSFNQGNMFSLTPCNSKSIMVGNGALVLVTHIGQTFLPNSQHKLSLKDVLVSNKMVKNLVSVRKFTTDNWVSVSFDPFGFSIKDLNSDDLLQRVDSNSDLYPCLPSSAVTSSVKALTAMSLPTWHRRLGHPGSSVLSFLLSRHFINCSSTKLPICHACQTGKHCRLPFTLSTSKTSRVFELVHSDLWTSPITSLSGFKYYILFLDDFSHFLWVFPLRAKTDVFTVFCNFRMYVKNQFKTDIQSLQCDNGREFDNTMFRAYLQSNGISIRFSCPYTSQQNGKAERSIRTINNIIRTSLFQASLSSKFWVEALLTAVHTLNLLPTTTLSYKTHFEVLFGIFPSYDHLRVFGCLCYPNTSSTAPHKIYPRSTACAYLGPAPDHKGYKCLDLLSQRVIISRHVVFDEEHFPYAHFHTAPSETELHPFIQHDDDSPPILTPPLTVTPTTTTPPIPSSDSPISPVHHTAPSDTQASVPPAPSTAHPMTTRSRTGSLKPRVILNLSATSDISPIPRSTAQAMCDPKWKSAMDAEMSALHSNHTWELVPRPPNANIVGCRWLYRHKFDSHGHLDRYKGRLVAQGFSQQPGLDFDDTFSPVVKPATIRTVLSIAVSKNWPIHQLDVKNAFLHGDLQEEAPRAWYQRFAVYITYIGFQSSRSDSSLFTFHQGSETIYLLLYVDDIILSASSPSFIARVISRLSSEFAMTDLGPLSYFLGIAATRSPNSLTPTDTKPKLSLTGKPVSDPTLYRSLAGALQYLTFTRPDIAYAVQQGTLSHGLYVRLSHVDRLVAYSDADWAGCPLTRRSTSGFCVYLRDNLISWSSKCQHIVSRSSAEAEYRGSLMLWLKPPGFVIFYSSFRVPYLVPPLCFVTM</sequence>
<dbReference type="Proteomes" id="UP001055811">
    <property type="component" value="Linkage Group LG06"/>
</dbReference>
<organism evidence="1 2">
    <name type="scientific">Cichorium intybus</name>
    <name type="common">Chicory</name>
    <dbReference type="NCBI Taxonomy" id="13427"/>
    <lineage>
        <taxon>Eukaryota</taxon>
        <taxon>Viridiplantae</taxon>
        <taxon>Streptophyta</taxon>
        <taxon>Embryophyta</taxon>
        <taxon>Tracheophyta</taxon>
        <taxon>Spermatophyta</taxon>
        <taxon>Magnoliopsida</taxon>
        <taxon>eudicotyledons</taxon>
        <taxon>Gunneridae</taxon>
        <taxon>Pentapetalae</taxon>
        <taxon>asterids</taxon>
        <taxon>campanulids</taxon>
        <taxon>Asterales</taxon>
        <taxon>Asteraceae</taxon>
        <taxon>Cichorioideae</taxon>
        <taxon>Cichorieae</taxon>
        <taxon>Cichoriinae</taxon>
        <taxon>Cichorium</taxon>
    </lineage>
</organism>
<gene>
    <name evidence="1" type="ORF">L2E82_33093</name>
</gene>
<dbReference type="EMBL" id="CM042014">
    <property type="protein sequence ID" value="KAI3722068.1"/>
    <property type="molecule type" value="Genomic_DNA"/>
</dbReference>
<accession>A0ACB9BJ87</accession>
<reference evidence="1 2" key="2">
    <citation type="journal article" date="2022" name="Mol. Ecol. Resour.">
        <title>The genomes of chicory, endive, great burdock and yacon provide insights into Asteraceae paleo-polyploidization history and plant inulin production.</title>
        <authorList>
            <person name="Fan W."/>
            <person name="Wang S."/>
            <person name="Wang H."/>
            <person name="Wang A."/>
            <person name="Jiang F."/>
            <person name="Liu H."/>
            <person name="Zhao H."/>
            <person name="Xu D."/>
            <person name="Zhang Y."/>
        </authorList>
    </citation>
    <scope>NUCLEOTIDE SEQUENCE [LARGE SCALE GENOMIC DNA]</scope>
    <source>
        <strain evidence="2">cv. Punajuju</strain>
        <tissue evidence="1">Leaves</tissue>
    </source>
</reference>
<protein>
    <submittedName>
        <fullName evidence="1">Uncharacterized protein</fullName>
    </submittedName>
</protein>
<evidence type="ECO:0000313" key="1">
    <source>
        <dbReference type="EMBL" id="KAI3722068.1"/>
    </source>
</evidence>
<proteinExistence type="predicted"/>
<evidence type="ECO:0000313" key="2">
    <source>
        <dbReference type="Proteomes" id="UP001055811"/>
    </source>
</evidence>